<evidence type="ECO:0000259" key="1">
    <source>
        <dbReference type="PROSITE" id="PS51840"/>
    </source>
</evidence>
<dbReference type="EMBL" id="JBFOLJ010000003">
    <property type="protein sequence ID" value="KAL2547469.1"/>
    <property type="molecule type" value="Genomic_DNA"/>
</dbReference>
<keyword evidence="3" id="KW-1185">Reference proteome</keyword>
<organism evidence="2 3">
    <name type="scientific">Forsythia ovata</name>
    <dbReference type="NCBI Taxonomy" id="205694"/>
    <lineage>
        <taxon>Eukaryota</taxon>
        <taxon>Viridiplantae</taxon>
        <taxon>Streptophyta</taxon>
        <taxon>Embryophyta</taxon>
        <taxon>Tracheophyta</taxon>
        <taxon>Spermatophyta</taxon>
        <taxon>Magnoliopsida</taxon>
        <taxon>eudicotyledons</taxon>
        <taxon>Gunneridae</taxon>
        <taxon>Pentapetalae</taxon>
        <taxon>asterids</taxon>
        <taxon>lamiids</taxon>
        <taxon>Lamiales</taxon>
        <taxon>Oleaceae</taxon>
        <taxon>Forsythieae</taxon>
        <taxon>Forsythia</taxon>
    </lineage>
</organism>
<dbReference type="InterPro" id="IPR021827">
    <property type="entry name" value="Nup186/Nup192/Nup205"/>
</dbReference>
<dbReference type="PANTHER" id="PTHR31344:SF15">
    <property type="entry name" value="EEIG1_EHBP1 PROTEIN AMINO-TERMINAL DOMAIN PROTEIN"/>
    <property type="match status" value="1"/>
</dbReference>
<dbReference type="AlphaFoldDB" id="A0ABD1WCS2"/>
<dbReference type="InterPro" id="IPR019448">
    <property type="entry name" value="NT-C2"/>
</dbReference>
<sequence length="211" mass="23866">MADFRNGTKNSCLDFYTTHDCNFVRNHKPEQDLVSTYHLLAFLMEFCQVSTCDAQARTLITRSSLADGRIEFNKSSRLPVTLLREMSIKSGNGDTFQKNCLKFNLYKPRSNKIIKGQLLGTAVVALAEYGVVEESLSINAPINCKRTYKNTTQPLLFLEIQLVKRREASMDRNHSNSVSAMMSKEYAEESKWRPMICVVVAVADNMGTVYA</sequence>
<accession>A0ABD1WCS2</accession>
<dbReference type="Proteomes" id="UP001604277">
    <property type="component" value="Unassembled WGS sequence"/>
</dbReference>
<dbReference type="PROSITE" id="PS51840">
    <property type="entry name" value="C2_NT"/>
    <property type="match status" value="1"/>
</dbReference>
<reference evidence="3" key="1">
    <citation type="submission" date="2024-07" db="EMBL/GenBank/DDBJ databases">
        <title>Two chromosome-level genome assemblies of Korean endemic species Abeliophyllum distichum and Forsythia ovata (Oleaceae).</title>
        <authorList>
            <person name="Jang H."/>
        </authorList>
    </citation>
    <scope>NUCLEOTIDE SEQUENCE [LARGE SCALE GENOMIC DNA]</scope>
</reference>
<evidence type="ECO:0000313" key="3">
    <source>
        <dbReference type="Proteomes" id="UP001604277"/>
    </source>
</evidence>
<dbReference type="PANTHER" id="PTHR31344">
    <property type="entry name" value="NUCLEAR PORE COMPLEX PROTEIN NUP205"/>
    <property type="match status" value="1"/>
</dbReference>
<protein>
    <recommendedName>
        <fullName evidence="1">C2 NT-type domain-containing protein</fullName>
    </recommendedName>
</protein>
<proteinExistence type="predicted"/>
<feature type="domain" description="C2 NT-type" evidence="1">
    <location>
        <begin position="1"/>
        <end position="164"/>
    </location>
</feature>
<gene>
    <name evidence="2" type="ORF">Fot_08999</name>
</gene>
<name>A0ABD1WCS2_9LAMI</name>
<comment type="caution">
    <text evidence="2">The sequence shown here is derived from an EMBL/GenBank/DDBJ whole genome shotgun (WGS) entry which is preliminary data.</text>
</comment>
<evidence type="ECO:0000313" key="2">
    <source>
        <dbReference type="EMBL" id="KAL2547469.1"/>
    </source>
</evidence>